<dbReference type="PROSITE" id="PS50089">
    <property type="entry name" value="ZF_RING_2"/>
    <property type="match status" value="1"/>
</dbReference>
<keyword evidence="4" id="KW-0479">Metal-binding</keyword>
<dbReference type="CDD" id="cd16536">
    <property type="entry name" value="RING-HC_RNF10"/>
    <property type="match status" value="1"/>
</dbReference>
<dbReference type="STRING" id="990121.A0A0V0ZR63"/>
<keyword evidence="6" id="KW-0862">Zinc</keyword>
<evidence type="ECO:0000256" key="4">
    <source>
        <dbReference type="ARBA" id="ARBA00022723"/>
    </source>
</evidence>
<dbReference type="InterPro" id="IPR039739">
    <property type="entry name" value="MAG2/RNF10"/>
</dbReference>
<dbReference type="InterPro" id="IPR013083">
    <property type="entry name" value="Znf_RING/FYVE/PHD"/>
</dbReference>
<dbReference type="SMART" id="SM00184">
    <property type="entry name" value="RING"/>
    <property type="match status" value="1"/>
</dbReference>
<evidence type="ECO:0000259" key="11">
    <source>
        <dbReference type="PROSITE" id="PS50089"/>
    </source>
</evidence>
<keyword evidence="13" id="KW-1185">Reference proteome</keyword>
<dbReference type="GO" id="GO:0008270">
    <property type="term" value="F:zinc ion binding"/>
    <property type="evidence" value="ECO:0007669"/>
    <property type="project" value="UniProtKB-KW"/>
</dbReference>
<evidence type="ECO:0000256" key="2">
    <source>
        <dbReference type="ARBA" id="ARBA00008117"/>
    </source>
</evidence>
<evidence type="ECO:0000256" key="7">
    <source>
        <dbReference type="ARBA" id="ARBA00035131"/>
    </source>
</evidence>
<evidence type="ECO:0000256" key="3">
    <source>
        <dbReference type="ARBA" id="ARBA00022490"/>
    </source>
</evidence>
<dbReference type="GO" id="GO:0005737">
    <property type="term" value="C:cytoplasm"/>
    <property type="evidence" value="ECO:0007669"/>
    <property type="project" value="UniProtKB-SubCell"/>
</dbReference>
<evidence type="ECO:0000313" key="13">
    <source>
        <dbReference type="Proteomes" id="UP000054783"/>
    </source>
</evidence>
<comment type="subcellular location">
    <subcellularLocation>
        <location evidence="1">Cytoplasm</location>
    </subcellularLocation>
</comment>
<keyword evidence="3" id="KW-0963">Cytoplasm</keyword>
<evidence type="ECO:0000256" key="1">
    <source>
        <dbReference type="ARBA" id="ARBA00004496"/>
    </source>
</evidence>
<evidence type="ECO:0000256" key="8">
    <source>
        <dbReference type="ARBA" id="ARBA00035390"/>
    </source>
</evidence>
<proteinExistence type="inferred from homology"/>
<dbReference type="AlphaFoldDB" id="A0A0V0ZR63"/>
<accession>A0A0V0ZR63</accession>
<evidence type="ECO:0000256" key="9">
    <source>
        <dbReference type="PROSITE-ProRule" id="PRU00175"/>
    </source>
</evidence>
<dbReference type="GO" id="GO:0000976">
    <property type="term" value="F:transcription cis-regulatory region binding"/>
    <property type="evidence" value="ECO:0007669"/>
    <property type="project" value="TreeGrafter"/>
</dbReference>
<evidence type="ECO:0000256" key="10">
    <source>
        <dbReference type="SAM" id="MobiDB-lite"/>
    </source>
</evidence>
<comment type="caution">
    <text evidence="12">The sequence shown here is derived from an EMBL/GenBank/DDBJ whole genome shotgun (WGS) entry which is preliminary data.</text>
</comment>
<dbReference type="PANTHER" id="PTHR12983">
    <property type="entry name" value="RING FINGER 10 FAMILY MEMBER"/>
    <property type="match status" value="1"/>
</dbReference>
<evidence type="ECO:0000313" key="12">
    <source>
        <dbReference type="EMBL" id="KRY14868.1"/>
    </source>
</evidence>
<dbReference type="InterPro" id="IPR017907">
    <property type="entry name" value="Znf_RING_CS"/>
</dbReference>
<name>A0A0V0ZR63_9BILA</name>
<organism evidence="12 13">
    <name type="scientific">Trichinella patagoniensis</name>
    <dbReference type="NCBI Taxonomy" id="990121"/>
    <lineage>
        <taxon>Eukaryota</taxon>
        <taxon>Metazoa</taxon>
        <taxon>Ecdysozoa</taxon>
        <taxon>Nematoda</taxon>
        <taxon>Enoplea</taxon>
        <taxon>Dorylaimia</taxon>
        <taxon>Trichinellida</taxon>
        <taxon>Trichinellidae</taxon>
        <taxon>Trichinella</taxon>
    </lineage>
</organism>
<protein>
    <recommendedName>
        <fullName evidence="7">E3 ubiquitin-protein ligase RNF10</fullName>
    </recommendedName>
    <alternativeName>
        <fullName evidence="8">RING finger protein 10</fullName>
    </alternativeName>
</protein>
<sequence length="736" mass="83185">MLMSSVIVEKVNFALNFCLQSGFARATSNCGQSPSVGRKVRLRFCLTSAVNRLCVIYACADVGSSFRHAQKPESVPVLSQHSVSGREIKSKILYAKNSNGRGRRNWDEFINFSIRPFNSAFASNYSLRATNATVLHQQSQHLKSNNSRQYLLTNAQFIVNDGHDYSSYLSNPDKVIDWDVVEEIRVVNTESFCCPICLDFPVAAKITKCGHIYCWACILHYLALSEKAWRRCPICFEPVYEKHLKSVEQKIVPRHEVGQKISFLLMERKKKSLIALPVRERRTSKVDNTLLNIADSGNIFSRLLTIKSSEVISEIIHRERGELESRKSISDDVEEMHYIRVAVENLNGRENMLLAEMTKFSSLQSDVQSVSDATAKGESDMKVLKLSIIQHTACIAVLVTVLQLSAHLQRALDRKISAGQPFDKSNDAIDGSDSMNALDNEDSYYFYQVEDGQYLFLHFLNVQCLSSEYGSLKHSPKLLVGEIIQIEEFIMTRELRRKYRYLCHLPLGTNFSLVEVKLQSGIVSDQTLNMFEGKEEVSCFGLHKVAMLLEKFIRRMLAREKRLADEERLSRDALAWERKVFFDKKSISTPSAVQSFGEDDFPYELNSGIDEPGGSSVHQIFTTEGSISFAEALKLSKPVAIPEVGASSSSVESNTTVGTSTLTRPSYKDSFASALNEIFDQMHLPDNVEKEKGQDSDRNESGKKSKKGPNKFIFDDEDEQHTGLYYRNCASNYRFV</sequence>
<gene>
    <name evidence="12" type="primary">rnf10</name>
    <name evidence="12" type="ORF">T12_3670</name>
</gene>
<dbReference type="Proteomes" id="UP000054783">
    <property type="component" value="Unassembled WGS sequence"/>
</dbReference>
<evidence type="ECO:0000256" key="6">
    <source>
        <dbReference type="ARBA" id="ARBA00022833"/>
    </source>
</evidence>
<feature type="compositionally biased region" description="Basic and acidic residues" evidence="10">
    <location>
        <begin position="686"/>
        <end position="703"/>
    </location>
</feature>
<dbReference type="OrthoDB" id="10064108at2759"/>
<feature type="region of interest" description="Disordered" evidence="10">
    <location>
        <begin position="682"/>
        <end position="714"/>
    </location>
</feature>
<dbReference type="GO" id="GO:0045944">
    <property type="term" value="P:positive regulation of transcription by RNA polymerase II"/>
    <property type="evidence" value="ECO:0007669"/>
    <property type="project" value="TreeGrafter"/>
</dbReference>
<evidence type="ECO:0000256" key="5">
    <source>
        <dbReference type="ARBA" id="ARBA00022771"/>
    </source>
</evidence>
<dbReference type="PROSITE" id="PS00518">
    <property type="entry name" value="ZF_RING_1"/>
    <property type="match status" value="1"/>
</dbReference>
<dbReference type="InterPro" id="IPR001841">
    <property type="entry name" value="Znf_RING"/>
</dbReference>
<feature type="domain" description="RING-type" evidence="11">
    <location>
        <begin position="194"/>
        <end position="235"/>
    </location>
</feature>
<dbReference type="InterPro" id="IPR018957">
    <property type="entry name" value="Znf_C3HC4_RING-type"/>
</dbReference>
<reference evidence="12 13" key="1">
    <citation type="submission" date="2015-01" db="EMBL/GenBank/DDBJ databases">
        <title>Evolution of Trichinella species and genotypes.</title>
        <authorList>
            <person name="Korhonen P.K."/>
            <person name="Edoardo P."/>
            <person name="Giuseppe L.R."/>
            <person name="Gasser R.B."/>
        </authorList>
    </citation>
    <scope>NUCLEOTIDE SEQUENCE [LARGE SCALE GENOMIC DNA]</scope>
    <source>
        <strain evidence="12">ISS2496</strain>
    </source>
</reference>
<comment type="similarity">
    <text evidence="2">Belongs to the RNF10 family.</text>
</comment>
<dbReference type="SUPFAM" id="SSF57850">
    <property type="entry name" value="RING/U-box"/>
    <property type="match status" value="1"/>
</dbReference>
<dbReference type="PANTHER" id="PTHR12983:SF9">
    <property type="entry name" value="E3 UBIQUITIN-PROTEIN LIGASE RNF10"/>
    <property type="match status" value="1"/>
</dbReference>
<dbReference type="Gene3D" id="3.30.40.10">
    <property type="entry name" value="Zinc/RING finger domain, C3HC4 (zinc finger)"/>
    <property type="match status" value="1"/>
</dbReference>
<dbReference type="EMBL" id="JYDQ01000107">
    <property type="protein sequence ID" value="KRY14868.1"/>
    <property type="molecule type" value="Genomic_DNA"/>
</dbReference>
<dbReference type="Pfam" id="PF00097">
    <property type="entry name" value="zf-C3HC4"/>
    <property type="match status" value="1"/>
</dbReference>
<keyword evidence="5 9" id="KW-0863">Zinc-finger</keyword>